<dbReference type="EMBL" id="JAAWVO010060888">
    <property type="protein sequence ID" value="MBN3322705.1"/>
    <property type="molecule type" value="Genomic_DNA"/>
</dbReference>
<dbReference type="InterPro" id="IPR008664">
    <property type="entry name" value="LISCH7"/>
</dbReference>
<feature type="region of interest" description="Disordered" evidence="11">
    <location>
        <begin position="534"/>
        <end position="593"/>
    </location>
</feature>
<feature type="compositionally biased region" description="Basic and acidic residues" evidence="11">
    <location>
        <begin position="451"/>
        <end position="495"/>
    </location>
</feature>
<dbReference type="GO" id="GO:0031016">
    <property type="term" value="P:pancreas development"/>
    <property type="evidence" value="ECO:0007669"/>
    <property type="project" value="TreeGrafter"/>
</dbReference>
<sequence>RCEGLHVTVPGGKKLGMLFQTVVLECRYTTPSSQPPVVQWWYKSYCHDRTRDAFSGAESLGASEQDSGAHLDCADAGRTVRVVASRQGEVFRLAEHYKGRDITIVNKADLRIGELQWGDSGVYYCKVAVGDDVEGINEDKVELLVLGRTGSSNDLLPSLDVEIMPAPAKSFWLLLFFFPHLLLIIEIYEWVFVGVVILGGFTFILFVGICWCQCCPHSCCCYVPCPCCPETCCCPRHLYEAGKAVRTHPAQQIATIYPPYYVSNVPMVPIGPPALMDPKVAAPTIENSVAGVSSGYHIQASKEQDSMKALYYIEKEIAQFDPAKRAYEKSTSLSELSSLHEGDADFRRSYHKVQRNALPAIADRDEESEFRSASASQGRRSARYPLQANRSEEQYQSRWKPRSEHLQRKSMRSSGRTGSLDELEEFAQSYDQRLKRGDYRDAERDYRLALEDRDACRPSQDHGRYHDGERPRRGASADDYYRKGERGGYEPERRWPPSPPSPRKREAGERYSPHYLTGSRSYDGAYLTSVLERKARGRAPEESFDSETPSKSSSKKSSDCLYNRAPSCRPEEEDSLPPYSEGEADRHHTVASSARPFSYIRDPQCSSYTLHDRREERQKLRKVRCSAFLGDLHFVSHVKWDTLGSLHSLCSSWSSEHGWQIEPCGGLMSFFGFSCRMDLRGVSSLQVTVPETSRSITLFASITLRCDYSTSANPQDVVVTWRYKSFCKDPILDYYSTSYQAALSLGQDPSNDCQDSQRTVRIVVQKKGTNEAILGSEYTQRKITVQNKADLVISEVMWWDNGVYICTVDAPGDTTGDPDKDVKLIVYGWLVVLFIIIGFLLLLLLLCVCWCQCCPHRCCCYVRCPCCPTKCCCPEKAVMRYRMVKDAQKAMSQWGYGQPVYAPLGSNTSSNLQPLLYTDYGQKQNIPLNAMPPPLPQPLHPVGGPNPVLDYIENQFMPQPVAYMQGPPSMLSSLNEQGVWELDRRVIQLPPPLVGRMSSSDSSRRTPLGPGPRGRYLGRSSGSSAATGRGQFRPGASRNQSRRRDDSPPRRGASRSYSDESDLDERRRSPRPGGGSRHRGSRLRTRSRDDLMEQPRRRPPRRERSHSPPARRGSWSSEDGGSRRGACSRGKSAGLWPEKPPSYTSIEFQPGRTRNGGPPNNDRFSVSLPAGAFARPPPADGTVRFTPSRSLVQGHLFHRVWK</sequence>
<feature type="region of interest" description="Disordered" evidence="11">
    <location>
        <begin position="991"/>
        <end position="1181"/>
    </location>
</feature>
<gene>
    <name evidence="14" type="primary">Ildr2</name>
    <name evidence="14" type="ORF">GTO95_0014222</name>
</gene>
<keyword evidence="3" id="KW-0796">Tight junction</keyword>
<feature type="transmembrane region" description="Helical" evidence="12">
    <location>
        <begin position="171"/>
        <end position="188"/>
    </location>
</feature>
<dbReference type="SUPFAM" id="SSF48726">
    <property type="entry name" value="Immunoglobulin"/>
    <property type="match status" value="2"/>
</dbReference>
<dbReference type="Pfam" id="PF07686">
    <property type="entry name" value="V-set"/>
    <property type="match status" value="1"/>
</dbReference>
<accession>A0A8J7P2A2</accession>
<evidence type="ECO:0000256" key="11">
    <source>
        <dbReference type="SAM" id="MobiDB-lite"/>
    </source>
</evidence>
<feature type="domain" description="Ig-like" evidence="13">
    <location>
        <begin position="20"/>
        <end position="142"/>
    </location>
</feature>
<feature type="region of interest" description="Disordered" evidence="11">
    <location>
        <begin position="359"/>
        <end position="420"/>
    </location>
</feature>
<protein>
    <submittedName>
        <fullName evidence="14">ILDR2 protein</fullName>
    </submittedName>
</protein>
<evidence type="ECO:0000256" key="5">
    <source>
        <dbReference type="ARBA" id="ARBA00022949"/>
    </source>
</evidence>
<feature type="compositionally biased region" description="Basic and acidic residues" evidence="11">
    <location>
        <begin position="390"/>
        <end position="407"/>
    </location>
</feature>
<proteinExistence type="inferred from homology"/>
<evidence type="ECO:0000256" key="12">
    <source>
        <dbReference type="SAM" id="Phobius"/>
    </source>
</evidence>
<dbReference type="Pfam" id="PF05624">
    <property type="entry name" value="LSR"/>
    <property type="match status" value="2"/>
</dbReference>
<comment type="similarity">
    <text evidence="2">Belongs to the immunoglobulin superfamily. LISCH7 family.</text>
</comment>
<dbReference type="InterPro" id="IPR013783">
    <property type="entry name" value="Ig-like_fold"/>
</dbReference>
<evidence type="ECO:0000256" key="3">
    <source>
        <dbReference type="ARBA" id="ARBA00022427"/>
    </source>
</evidence>
<evidence type="ECO:0000256" key="1">
    <source>
        <dbReference type="ARBA" id="ARBA00004435"/>
    </source>
</evidence>
<evidence type="ECO:0000256" key="8">
    <source>
        <dbReference type="ARBA" id="ARBA00023157"/>
    </source>
</evidence>
<feature type="compositionally biased region" description="Low complexity" evidence="11">
    <location>
        <begin position="1005"/>
        <end position="1030"/>
    </location>
</feature>
<dbReference type="SMART" id="SM00409">
    <property type="entry name" value="IG"/>
    <property type="match status" value="2"/>
</dbReference>
<feature type="compositionally biased region" description="Basic and acidic residues" evidence="11">
    <location>
        <begin position="503"/>
        <end position="512"/>
    </location>
</feature>
<dbReference type="Gene3D" id="2.60.40.10">
    <property type="entry name" value="Immunoglobulins"/>
    <property type="match status" value="2"/>
</dbReference>
<evidence type="ECO:0000256" key="2">
    <source>
        <dbReference type="ARBA" id="ARBA00009491"/>
    </source>
</evidence>
<keyword evidence="6 12" id="KW-1133">Transmembrane helix</keyword>
<evidence type="ECO:0000256" key="4">
    <source>
        <dbReference type="ARBA" id="ARBA00022692"/>
    </source>
</evidence>
<dbReference type="GO" id="GO:0012505">
    <property type="term" value="C:endomembrane system"/>
    <property type="evidence" value="ECO:0007669"/>
    <property type="project" value="UniProtKB-SubCell"/>
</dbReference>
<dbReference type="InterPro" id="IPR051874">
    <property type="entry name" value="Ig-like_domain-LISCH7"/>
</dbReference>
<feature type="non-terminal residue" evidence="14">
    <location>
        <position position="1"/>
    </location>
</feature>
<keyword evidence="4 12" id="KW-0812">Transmembrane</keyword>
<evidence type="ECO:0000256" key="7">
    <source>
        <dbReference type="ARBA" id="ARBA00023136"/>
    </source>
</evidence>
<comment type="subcellular location">
    <subcellularLocation>
        <location evidence="1">Cell junction</location>
        <location evidence="1">Tight junction</location>
    </subcellularLocation>
    <subcellularLocation>
        <location evidence="10">Endomembrane system</location>
        <topology evidence="10">Single-pass type I membrane protein</topology>
    </subcellularLocation>
</comment>
<dbReference type="AlphaFoldDB" id="A0A8J7P2A2"/>
<evidence type="ECO:0000256" key="6">
    <source>
        <dbReference type="ARBA" id="ARBA00022989"/>
    </source>
</evidence>
<dbReference type="GO" id="GO:0005923">
    <property type="term" value="C:bicellular tight junction"/>
    <property type="evidence" value="ECO:0007669"/>
    <property type="project" value="UniProtKB-SubCell"/>
</dbReference>
<dbReference type="InterPro" id="IPR007110">
    <property type="entry name" value="Ig-like_dom"/>
</dbReference>
<feature type="transmembrane region" description="Helical" evidence="12">
    <location>
        <begin position="194"/>
        <end position="212"/>
    </location>
</feature>
<evidence type="ECO:0000256" key="9">
    <source>
        <dbReference type="ARBA" id="ARBA00023319"/>
    </source>
</evidence>
<name>A0A8J7P2A2_ATRSP</name>
<comment type="caution">
    <text evidence="14">The sequence shown here is derived from an EMBL/GenBank/DDBJ whole genome shotgun (WGS) entry which is preliminary data.</text>
</comment>
<feature type="non-terminal residue" evidence="14">
    <location>
        <position position="1202"/>
    </location>
</feature>
<keyword evidence="7 12" id="KW-0472">Membrane</keyword>
<dbReference type="Proteomes" id="UP000736164">
    <property type="component" value="Unassembled WGS sequence"/>
</dbReference>
<feature type="transmembrane region" description="Helical" evidence="12">
    <location>
        <begin position="824"/>
        <end position="846"/>
    </location>
</feature>
<feature type="domain" description="Ig-like" evidence="13">
    <location>
        <begin position="701"/>
        <end position="823"/>
    </location>
</feature>
<evidence type="ECO:0000256" key="10">
    <source>
        <dbReference type="ARBA" id="ARBA00046288"/>
    </source>
</evidence>
<evidence type="ECO:0000313" key="15">
    <source>
        <dbReference type="Proteomes" id="UP000736164"/>
    </source>
</evidence>
<evidence type="ECO:0000313" key="14">
    <source>
        <dbReference type="EMBL" id="MBN3322705.1"/>
    </source>
</evidence>
<dbReference type="InterPro" id="IPR036179">
    <property type="entry name" value="Ig-like_dom_sf"/>
</dbReference>
<dbReference type="InterPro" id="IPR003599">
    <property type="entry name" value="Ig_sub"/>
</dbReference>
<dbReference type="InterPro" id="IPR013106">
    <property type="entry name" value="Ig_V-set"/>
</dbReference>
<reference evidence="14" key="1">
    <citation type="journal article" date="2021" name="Cell">
        <title>Tracing the genetic footprints of vertebrate landing in non-teleost ray-finned fishes.</title>
        <authorList>
            <person name="Bi X."/>
            <person name="Wang K."/>
            <person name="Yang L."/>
            <person name="Pan H."/>
            <person name="Jiang H."/>
            <person name="Wei Q."/>
            <person name="Fang M."/>
            <person name="Yu H."/>
            <person name="Zhu C."/>
            <person name="Cai Y."/>
            <person name="He Y."/>
            <person name="Gan X."/>
            <person name="Zeng H."/>
            <person name="Yu D."/>
            <person name="Zhu Y."/>
            <person name="Jiang H."/>
            <person name="Qiu Q."/>
            <person name="Yang H."/>
            <person name="Zhang Y.E."/>
            <person name="Wang W."/>
            <person name="Zhu M."/>
            <person name="He S."/>
            <person name="Zhang G."/>
        </authorList>
    </citation>
    <scope>NUCLEOTIDE SEQUENCE</scope>
    <source>
        <strain evidence="14">Allg_001</strain>
    </source>
</reference>
<feature type="region of interest" description="Disordered" evidence="11">
    <location>
        <begin position="451"/>
        <end position="519"/>
    </location>
</feature>
<keyword evidence="5" id="KW-0965">Cell junction</keyword>
<dbReference type="PROSITE" id="PS50835">
    <property type="entry name" value="IG_LIKE"/>
    <property type="match status" value="2"/>
</dbReference>
<organism evidence="14 15">
    <name type="scientific">Atractosteus spatula</name>
    <name type="common">Alligator gar</name>
    <name type="synonym">Lepisosteus spatula</name>
    <dbReference type="NCBI Taxonomy" id="7917"/>
    <lineage>
        <taxon>Eukaryota</taxon>
        <taxon>Metazoa</taxon>
        <taxon>Chordata</taxon>
        <taxon>Craniata</taxon>
        <taxon>Vertebrata</taxon>
        <taxon>Euteleostomi</taxon>
        <taxon>Actinopterygii</taxon>
        <taxon>Neopterygii</taxon>
        <taxon>Holostei</taxon>
        <taxon>Semionotiformes</taxon>
        <taxon>Lepisosteidae</taxon>
        <taxon>Atractosteus</taxon>
    </lineage>
</organism>
<dbReference type="PANTHER" id="PTHR15923:SF0">
    <property type="entry name" value="IMMUNOGLOBULIN-LIKE DOMAIN-CONTAINING RECEPTOR 2"/>
    <property type="match status" value="1"/>
</dbReference>
<feature type="compositionally biased region" description="Basic and acidic residues" evidence="11">
    <location>
        <begin position="1086"/>
        <end position="1096"/>
    </location>
</feature>
<dbReference type="PANTHER" id="PTHR15923">
    <property type="entry name" value="TRANSMEMBRANE AND IMMUNOGLOBULIN DOMAIN-CONTAINING PROTEIN"/>
    <property type="match status" value="1"/>
</dbReference>
<keyword evidence="9" id="KW-0393">Immunoglobulin domain</keyword>
<keyword evidence="8" id="KW-1015">Disulfide bond</keyword>
<keyword evidence="15" id="KW-1185">Reference proteome</keyword>
<evidence type="ECO:0000259" key="13">
    <source>
        <dbReference type="PROSITE" id="PS50835"/>
    </source>
</evidence>
<dbReference type="GO" id="GO:0016020">
    <property type="term" value="C:membrane"/>
    <property type="evidence" value="ECO:0007669"/>
    <property type="project" value="TreeGrafter"/>
</dbReference>
<feature type="compositionally biased region" description="Basic residues" evidence="11">
    <location>
        <begin position="1076"/>
        <end position="1085"/>
    </location>
</feature>